<dbReference type="EMBL" id="JPVQ01000024">
    <property type="protein sequence ID" value="KGR90177.1"/>
    <property type="molecule type" value="Genomic_DNA"/>
</dbReference>
<organism evidence="8 9">
    <name type="scientific">Ureibacillus massiliensis 4400831 = CIP 108448 = CCUG 49529</name>
    <dbReference type="NCBI Taxonomy" id="1211035"/>
    <lineage>
        <taxon>Bacteria</taxon>
        <taxon>Bacillati</taxon>
        <taxon>Bacillota</taxon>
        <taxon>Bacilli</taxon>
        <taxon>Bacillales</taxon>
        <taxon>Caryophanaceae</taxon>
        <taxon>Ureibacillus</taxon>
    </lineage>
</organism>
<feature type="domain" description="Tyr recombinase" evidence="6">
    <location>
        <begin position="103"/>
        <end position="278"/>
    </location>
</feature>
<dbReference type="PROSITE" id="PS51900">
    <property type="entry name" value="CB"/>
    <property type="match status" value="1"/>
</dbReference>
<dbReference type="eggNOG" id="COG4974">
    <property type="taxonomic scope" value="Bacteria"/>
</dbReference>
<comment type="caution">
    <text evidence="8">The sequence shown here is derived from an EMBL/GenBank/DDBJ whole genome shotgun (WGS) entry which is preliminary data.</text>
</comment>
<evidence type="ECO:0000313" key="8">
    <source>
        <dbReference type="EMBL" id="KGR90177.1"/>
    </source>
</evidence>
<dbReference type="AlphaFoldDB" id="A0A0A3JT28"/>
<dbReference type="InterPro" id="IPR004107">
    <property type="entry name" value="Integrase_SAM-like_N"/>
</dbReference>
<dbReference type="InterPro" id="IPR011010">
    <property type="entry name" value="DNA_brk_join_enz"/>
</dbReference>
<feature type="domain" description="Core-binding (CB)" evidence="7">
    <location>
        <begin position="1"/>
        <end position="83"/>
    </location>
</feature>
<accession>A0A0A3JT28</accession>
<dbReference type="GO" id="GO:0006310">
    <property type="term" value="P:DNA recombination"/>
    <property type="evidence" value="ECO:0007669"/>
    <property type="project" value="UniProtKB-KW"/>
</dbReference>
<reference evidence="8 9" key="1">
    <citation type="submission" date="2014-02" db="EMBL/GenBank/DDBJ databases">
        <title>Draft genome sequence of Lysinibacillus massiliensis CCUG 49529.</title>
        <authorList>
            <person name="Zhang F."/>
            <person name="Wang G."/>
            <person name="Zhang L."/>
        </authorList>
    </citation>
    <scope>NUCLEOTIDE SEQUENCE [LARGE SCALE GENOMIC DNA]</scope>
    <source>
        <strain evidence="8 9">CCUG 49529</strain>
    </source>
</reference>
<dbReference type="InterPro" id="IPR044068">
    <property type="entry name" value="CB"/>
</dbReference>
<keyword evidence="4" id="KW-0233">DNA recombination</keyword>
<protein>
    <submittedName>
        <fullName evidence="8">Recombinase XerC</fullName>
    </submittedName>
</protein>
<dbReference type="Pfam" id="PF02899">
    <property type="entry name" value="Phage_int_SAM_1"/>
    <property type="match status" value="1"/>
</dbReference>
<dbReference type="Gene3D" id="1.10.443.10">
    <property type="entry name" value="Intergrase catalytic core"/>
    <property type="match status" value="1"/>
</dbReference>
<dbReference type="PROSITE" id="PS51898">
    <property type="entry name" value="TYR_RECOMBINASE"/>
    <property type="match status" value="1"/>
</dbReference>
<dbReference type="Proteomes" id="UP000030595">
    <property type="component" value="Unassembled WGS sequence"/>
</dbReference>
<evidence type="ECO:0000313" key="9">
    <source>
        <dbReference type="Proteomes" id="UP000030595"/>
    </source>
</evidence>
<keyword evidence="9" id="KW-1185">Reference proteome</keyword>
<keyword evidence="3 5" id="KW-0238">DNA-binding</keyword>
<dbReference type="OrthoDB" id="2607117at2"/>
<dbReference type="PANTHER" id="PTHR30349:SF41">
    <property type="entry name" value="INTEGRASE_RECOMBINASE PROTEIN MJ0367-RELATED"/>
    <property type="match status" value="1"/>
</dbReference>
<dbReference type="Pfam" id="PF00589">
    <property type="entry name" value="Phage_integrase"/>
    <property type="match status" value="1"/>
</dbReference>
<keyword evidence="2" id="KW-0229">DNA integration</keyword>
<dbReference type="InterPro" id="IPR050090">
    <property type="entry name" value="Tyrosine_recombinase_XerCD"/>
</dbReference>
<dbReference type="GO" id="GO:0003677">
    <property type="term" value="F:DNA binding"/>
    <property type="evidence" value="ECO:0007669"/>
    <property type="project" value="UniProtKB-UniRule"/>
</dbReference>
<dbReference type="SUPFAM" id="SSF56349">
    <property type="entry name" value="DNA breaking-rejoining enzymes"/>
    <property type="match status" value="1"/>
</dbReference>
<dbReference type="GO" id="GO:0015074">
    <property type="term" value="P:DNA integration"/>
    <property type="evidence" value="ECO:0007669"/>
    <property type="project" value="UniProtKB-KW"/>
</dbReference>
<dbReference type="Gene3D" id="1.10.150.130">
    <property type="match status" value="1"/>
</dbReference>
<evidence type="ECO:0000256" key="5">
    <source>
        <dbReference type="PROSITE-ProRule" id="PRU01248"/>
    </source>
</evidence>
<evidence type="ECO:0000256" key="1">
    <source>
        <dbReference type="ARBA" id="ARBA00008857"/>
    </source>
</evidence>
<evidence type="ECO:0000259" key="6">
    <source>
        <dbReference type="PROSITE" id="PS51898"/>
    </source>
</evidence>
<evidence type="ECO:0000256" key="2">
    <source>
        <dbReference type="ARBA" id="ARBA00022908"/>
    </source>
</evidence>
<proteinExistence type="inferred from homology"/>
<sequence length="282" mass="32801">MQYLNGFEHYLRGKDKSDNTISCYLRDMKQFIGWYSTKTEHGINKIIELDAVEYKKHLQKGQQAIITINRKLASLNVFLHWMKEAGHIKEEISVKPIKNREVITYKGLEQQDIWKLRKEIHRQGNLMHICIIELLLQTGIRVSELVNIRLTDIEITERKGTLAVIGKGNVKRTLPLNKDVRKAIERYLPERPEADTDHLLIGQRGALQRNAINLILSHYGDRLNIKVTPHMIRHTLGHTLVKQQVEITTIQQIFGHSNIQTTNIYTVTTDKEMEQALESVEW</sequence>
<name>A0A0A3JT28_9BACL</name>
<evidence type="ECO:0000259" key="7">
    <source>
        <dbReference type="PROSITE" id="PS51900"/>
    </source>
</evidence>
<dbReference type="RefSeq" id="WP_036177546.1">
    <property type="nucleotide sequence ID" value="NZ_AVCZ01000024.1"/>
</dbReference>
<dbReference type="InterPro" id="IPR013762">
    <property type="entry name" value="Integrase-like_cat_sf"/>
</dbReference>
<evidence type="ECO:0000256" key="4">
    <source>
        <dbReference type="ARBA" id="ARBA00023172"/>
    </source>
</evidence>
<evidence type="ECO:0000256" key="3">
    <source>
        <dbReference type="ARBA" id="ARBA00023125"/>
    </source>
</evidence>
<dbReference type="InterPro" id="IPR002104">
    <property type="entry name" value="Integrase_catalytic"/>
</dbReference>
<comment type="similarity">
    <text evidence="1">Belongs to the 'phage' integrase family.</text>
</comment>
<dbReference type="InterPro" id="IPR010998">
    <property type="entry name" value="Integrase_recombinase_N"/>
</dbReference>
<dbReference type="PANTHER" id="PTHR30349">
    <property type="entry name" value="PHAGE INTEGRASE-RELATED"/>
    <property type="match status" value="1"/>
</dbReference>
<gene>
    <name evidence="8" type="ORF">CD30_13080</name>
</gene>